<feature type="non-terminal residue" evidence="2">
    <location>
        <position position="1"/>
    </location>
</feature>
<feature type="compositionally biased region" description="Polar residues" evidence="1">
    <location>
        <begin position="1"/>
        <end position="13"/>
    </location>
</feature>
<proteinExistence type="predicted"/>
<evidence type="ECO:0000313" key="2">
    <source>
        <dbReference type="EMBL" id="JAT34353.1"/>
    </source>
</evidence>
<organism evidence="2">
    <name type="scientific">Graphocephala atropunctata</name>
    <dbReference type="NCBI Taxonomy" id="36148"/>
    <lineage>
        <taxon>Eukaryota</taxon>
        <taxon>Metazoa</taxon>
        <taxon>Ecdysozoa</taxon>
        <taxon>Arthropoda</taxon>
        <taxon>Hexapoda</taxon>
        <taxon>Insecta</taxon>
        <taxon>Pterygota</taxon>
        <taxon>Neoptera</taxon>
        <taxon>Paraneoptera</taxon>
        <taxon>Hemiptera</taxon>
        <taxon>Auchenorrhyncha</taxon>
        <taxon>Membracoidea</taxon>
        <taxon>Cicadellidae</taxon>
        <taxon>Cicadellinae</taxon>
        <taxon>Cicadellini</taxon>
        <taxon>Graphocephala</taxon>
    </lineage>
</organism>
<dbReference type="AlphaFoldDB" id="A0A1B6MEJ1"/>
<feature type="region of interest" description="Disordered" evidence="1">
    <location>
        <begin position="1"/>
        <end position="65"/>
    </location>
</feature>
<reference evidence="2" key="1">
    <citation type="submission" date="2015-11" db="EMBL/GenBank/DDBJ databases">
        <title>De novo transcriptome assembly of four potential Pierce s Disease insect vectors from Arizona vineyards.</title>
        <authorList>
            <person name="Tassone E.E."/>
        </authorList>
    </citation>
    <scope>NUCLEOTIDE SEQUENCE</scope>
</reference>
<feature type="region of interest" description="Disordered" evidence="1">
    <location>
        <begin position="168"/>
        <end position="206"/>
    </location>
</feature>
<accession>A0A1B6MEJ1</accession>
<gene>
    <name evidence="2" type="ORF">g.2815</name>
</gene>
<protein>
    <submittedName>
        <fullName evidence="2">Uncharacterized protein</fullName>
    </submittedName>
</protein>
<name>A0A1B6MEJ1_9HEMI</name>
<feature type="compositionally biased region" description="Polar residues" evidence="1">
    <location>
        <begin position="23"/>
        <end position="65"/>
    </location>
</feature>
<evidence type="ECO:0000256" key="1">
    <source>
        <dbReference type="SAM" id="MobiDB-lite"/>
    </source>
</evidence>
<sequence length="558" mass="62050">PGYKTKLSSQLSGTFGDDGNLEFTLNTPYNQENVLPSPYASSVTDTVIGNQPGTTNQVNGQDSYNPTYETQFNSHPTGGFNVYGKPEVSSKTQGSVQPSTIGNQDVDKSVVETYATHVDFPNQLNKPSSPEFVEAPNKLIEESQTHIPNVSGKSNPDFKKQVGQLFDPASANGHQQSLKDAEDSSSSTTTSDTPDNEDGRGEYPDSKRMSFYNGCVMKTSQFQDIVSSTKYPEKCVLTVPHLFSGPLDKFGHVMKSFPSSIKNSEGFVQLPSGLLVPFHCYDHVTSLVPRDSDPSGIMLSTGEYVDSTTVASIVASADKPHQNFIITTNGEIVPYEIYNTYINSLSPEDRKLIKVLVPNLNDPIPFLIFKEIYDTYTTSESDEKEFNEETVKLIGSNTEISLKAFLSVVSNLNSLKHAMVTLPSKSTMTLQDFLPLSSILGSEYTKYCSLNIPNTDCSVPFRVFKEIYTLYLRKNSEDLKQDTDVNFYFDENDEYPHATDVEVFEGDSDTAIESNSSPSFHNIQHSTGKWEFDRKGKIYNPDEPYYVKPRTQCCPCMY</sequence>
<feature type="compositionally biased region" description="Low complexity" evidence="1">
    <location>
        <begin position="184"/>
        <end position="193"/>
    </location>
</feature>
<feature type="compositionally biased region" description="Basic and acidic residues" evidence="1">
    <location>
        <begin position="197"/>
        <end position="206"/>
    </location>
</feature>
<dbReference type="EMBL" id="GEBQ01005624">
    <property type="protein sequence ID" value="JAT34353.1"/>
    <property type="molecule type" value="Transcribed_RNA"/>
</dbReference>